<dbReference type="PANTHER" id="PTHR10891">
    <property type="entry name" value="EF-HAND CALCIUM-BINDING DOMAIN CONTAINING PROTEIN"/>
    <property type="match status" value="1"/>
</dbReference>
<evidence type="ECO:0000256" key="4">
    <source>
        <dbReference type="SAM" id="MobiDB-lite"/>
    </source>
</evidence>
<comment type="caution">
    <text evidence="6">The sequence shown here is derived from an EMBL/GenBank/DDBJ whole genome shotgun (WGS) entry which is preliminary data.</text>
</comment>
<accession>A0ABD3HZB8</accession>
<sequence>MWIRTVAQIIFRKCGKRKPPSKNHNPFVEFFSVDLSLHQNSRTESPPPSRPLNSSPSSPDISPSSFANKLSSPHSPKSKSSSVASSPRSSTALSPRSPDSVKTLPAAWHSRMIPNSNQQGSPKPVLVDHLLELERDRLTEAFRIIDRNRDGKISEEDLGAMWKRLGNKISSKELRLMIQEADKNGDGVLDLEEFLEFFTGMGVQPEIDDPIQHQDDIRLAFHLSSFARDGLISAAELQTFMKKVRVRKISAADSAAMIRSVDSDGDGLITFSEFQKLMTSTIFGGRLTYVQTGPMAIAEWDYTWSASGYYTSNGVQYVNSS</sequence>
<keyword evidence="7" id="KW-1185">Reference proteome</keyword>
<feature type="domain" description="EF-hand" evidence="5">
    <location>
        <begin position="133"/>
        <end position="168"/>
    </location>
</feature>
<dbReference type="Proteomes" id="UP001633002">
    <property type="component" value="Unassembled WGS sequence"/>
</dbReference>
<feature type="region of interest" description="Disordered" evidence="4">
    <location>
        <begin position="38"/>
        <end position="102"/>
    </location>
</feature>
<dbReference type="InterPro" id="IPR039647">
    <property type="entry name" value="EF_hand_pair_protein_CML-like"/>
</dbReference>
<feature type="domain" description="EF-hand" evidence="5">
    <location>
        <begin position="212"/>
        <end position="247"/>
    </location>
</feature>
<keyword evidence="3" id="KW-0106">Calcium</keyword>
<dbReference type="InterPro" id="IPR018247">
    <property type="entry name" value="EF_Hand_1_Ca_BS"/>
</dbReference>
<dbReference type="Pfam" id="PF13499">
    <property type="entry name" value="EF-hand_7"/>
    <property type="match status" value="1"/>
</dbReference>
<dbReference type="PROSITE" id="PS00018">
    <property type="entry name" value="EF_HAND_1"/>
    <property type="match status" value="3"/>
</dbReference>
<gene>
    <name evidence="6" type="ORF">R1sor_010774</name>
</gene>
<evidence type="ECO:0000313" key="7">
    <source>
        <dbReference type="Proteomes" id="UP001633002"/>
    </source>
</evidence>
<protein>
    <recommendedName>
        <fullName evidence="5">EF-hand domain-containing protein</fullName>
    </recommendedName>
</protein>
<evidence type="ECO:0000259" key="5">
    <source>
        <dbReference type="PROSITE" id="PS50222"/>
    </source>
</evidence>
<dbReference type="InterPro" id="IPR011992">
    <property type="entry name" value="EF-hand-dom_pair"/>
</dbReference>
<feature type="domain" description="EF-hand" evidence="5">
    <location>
        <begin position="249"/>
        <end position="284"/>
    </location>
</feature>
<keyword evidence="2" id="KW-0677">Repeat</keyword>
<dbReference type="FunFam" id="1.10.238.10:FF:000178">
    <property type="entry name" value="Calmodulin-2 A"/>
    <property type="match status" value="1"/>
</dbReference>
<dbReference type="AlphaFoldDB" id="A0ABD3HZB8"/>
<dbReference type="Pfam" id="PF13833">
    <property type="entry name" value="EF-hand_8"/>
    <property type="match status" value="1"/>
</dbReference>
<keyword evidence="1" id="KW-0479">Metal-binding</keyword>
<organism evidence="6 7">
    <name type="scientific">Riccia sorocarpa</name>
    <dbReference type="NCBI Taxonomy" id="122646"/>
    <lineage>
        <taxon>Eukaryota</taxon>
        <taxon>Viridiplantae</taxon>
        <taxon>Streptophyta</taxon>
        <taxon>Embryophyta</taxon>
        <taxon>Marchantiophyta</taxon>
        <taxon>Marchantiopsida</taxon>
        <taxon>Marchantiidae</taxon>
        <taxon>Marchantiales</taxon>
        <taxon>Ricciaceae</taxon>
        <taxon>Riccia</taxon>
    </lineage>
</organism>
<dbReference type="GO" id="GO:0046872">
    <property type="term" value="F:metal ion binding"/>
    <property type="evidence" value="ECO:0007669"/>
    <property type="project" value="UniProtKB-KW"/>
</dbReference>
<feature type="compositionally biased region" description="Low complexity" evidence="4">
    <location>
        <begin position="51"/>
        <end position="98"/>
    </location>
</feature>
<dbReference type="InterPro" id="IPR002048">
    <property type="entry name" value="EF_hand_dom"/>
</dbReference>
<evidence type="ECO:0000256" key="1">
    <source>
        <dbReference type="ARBA" id="ARBA00022723"/>
    </source>
</evidence>
<evidence type="ECO:0000313" key="6">
    <source>
        <dbReference type="EMBL" id="KAL3696698.1"/>
    </source>
</evidence>
<dbReference type="SMART" id="SM00054">
    <property type="entry name" value="EFh"/>
    <property type="match status" value="4"/>
</dbReference>
<evidence type="ECO:0000256" key="2">
    <source>
        <dbReference type="ARBA" id="ARBA00022737"/>
    </source>
</evidence>
<evidence type="ECO:0000256" key="3">
    <source>
        <dbReference type="ARBA" id="ARBA00022837"/>
    </source>
</evidence>
<dbReference type="Gene3D" id="1.10.238.10">
    <property type="entry name" value="EF-hand"/>
    <property type="match status" value="2"/>
</dbReference>
<reference evidence="6 7" key="1">
    <citation type="submission" date="2024-09" db="EMBL/GenBank/DDBJ databases">
        <title>Chromosome-scale assembly of Riccia sorocarpa.</title>
        <authorList>
            <person name="Paukszto L."/>
        </authorList>
    </citation>
    <scope>NUCLEOTIDE SEQUENCE [LARGE SCALE GENOMIC DNA]</scope>
    <source>
        <strain evidence="6">LP-2024</strain>
        <tissue evidence="6">Aerial parts of the thallus</tissue>
    </source>
</reference>
<dbReference type="CDD" id="cd15898">
    <property type="entry name" value="EFh_PI-PLC"/>
    <property type="match status" value="1"/>
</dbReference>
<dbReference type="EMBL" id="JBJQOH010000002">
    <property type="protein sequence ID" value="KAL3696698.1"/>
    <property type="molecule type" value="Genomic_DNA"/>
</dbReference>
<dbReference type="GO" id="GO:0043226">
    <property type="term" value="C:organelle"/>
    <property type="evidence" value="ECO:0007669"/>
    <property type="project" value="UniProtKB-ARBA"/>
</dbReference>
<dbReference type="PROSITE" id="PS50222">
    <property type="entry name" value="EF_HAND_2"/>
    <property type="match status" value="4"/>
</dbReference>
<dbReference type="SUPFAM" id="SSF47473">
    <property type="entry name" value="EF-hand"/>
    <property type="match status" value="1"/>
</dbReference>
<proteinExistence type="predicted"/>
<feature type="domain" description="EF-hand" evidence="5">
    <location>
        <begin position="169"/>
        <end position="204"/>
    </location>
</feature>
<name>A0ABD3HZB8_9MARC</name>